<dbReference type="GO" id="GO:0005524">
    <property type="term" value="F:ATP binding"/>
    <property type="evidence" value="ECO:0007669"/>
    <property type="project" value="UniProtKB-KW"/>
</dbReference>
<dbReference type="SUPFAM" id="SSF52980">
    <property type="entry name" value="Restriction endonuclease-like"/>
    <property type="match status" value="1"/>
</dbReference>
<name>A0A172XW02_9FLAO</name>
<evidence type="ECO:0000259" key="7">
    <source>
        <dbReference type="Pfam" id="PF13087"/>
    </source>
</evidence>
<keyword evidence="2" id="KW-0547">Nucleotide-binding</keyword>
<dbReference type="Pfam" id="PF13086">
    <property type="entry name" value="AAA_11"/>
    <property type="match status" value="1"/>
</dbReference>
<accession>A0A172XW02</accession>
<dbReference type="InterPro" id="IPR041677">
    <property type="entry name" value="DNA2/NAM7_AAA_11"/>
</dbReference>
<dbReference type="Gene3D" id="3.40.960.10">
    <property type="entry name" value="VSR Endonuclease"/>
    <property type="match status" value="1"/>
</dbReference>
<dbReference type="Pfam" id="PF13087">
    <property type="entry name" value="AAA_12"/>
    <property type="match status" value="1"/>
</dbReference>
<dbReference type="RefSeq" id="WP_066754907.1">
    <property type="nucleotide sequence ID" value="NZ_CP015199.1"/>
</dbReference>
<dbReference type="Gene3D" id="3.40.50.300">
    <property type="entry name" value="P-loop containing nucleotide triphosphate hydrolases"/>
    <property type="match status" value="3"/>
</dbReference>
<dbReference type="GO" id="GO:0016787">
    <property type="term" value="F:hydrolase activity"/>
    <property type="evidence" value="ECO:0007669"/>
    <property type="project" value="UniProtKB-KW"/>
</dbReference>
<dbReference type="EMBL" id="CP015199">
    <property type="protein sequence ID" value="ANF51183.1"/>
    <property type="molecule type" value="Genomic_DNA"/>
</dbReference>
<dbReference type="OrthoDB" id="9757917at2"/>
<dbReference type="InterPro" id="IPR027417">
    <property type="entry name" value="P-loop_NTPase"/>
</dbReference>
<evidence type="ECO:0000313" key="10">
    <source>
        <dbReference type="Proteomes" id="UP000077824"/>
    </source>
</evidence>
<dbReference type="InterPro" id="IPR041679">
    <property type="entry name" value="DNA2/NAM7-like_C"/>
</dbReference>
<evidence type="ECO:0000259" key="8">
    <source>
        <dbReference type="Pfam" id="PF18741"/>
    </source>
</evidence>
<feature type="domain" description="DNA2/NAM7 helicase-like C-terminal" evidence="7">
    <location>
        <begin position="1097"/>
        <end position="1290"/>
    </location>
</feature>
<keyword evidence="10" id="KW-1185">Reference proteome</keyword>
<sequence>MNVLSQYITFLKEYKKLLERGVKDILSSGNSSNFIWIDDIENFVNEGVCSTTLLEIFSSQFKKQLSIFTLEKQLKPLIIIPDEFVDIIEFDEAKNLFKSIAGTEEDLEEFSNSEVGKKQIEKLKNFRKNKDLYSKLYRAYNDIRNDSNLEIVLSIGLIQYSKFNNNGNLSKTNQHLFHFPLSLNLDSSNSIKISFSEKEDPYADFFFLNNTPSEKEILSNIIDRFDQKISENGYEYIFNDDLRELLSKYLQRISSNSIFIDSIFKPEKDFYKEDYFRITYSPAINIKYKKPRFFEKLTNSIIQFSDDNNVEAKLFNLLIRNPEAINNNSYTKANYFIDELFEKNKSSFKHLNGADDFSVFFPLPFNKEQKQIYENYLKNRLTVVTGPPGTGKSHTIVNILCSLLAQGKRVLVTAQTDKALESLLDKIPETFDDLIFTKIQLETNQNRFSLEKSIGNISKILTDDFYYDTESKLSDLDNLKSEYVKIKFQIIHALEKEYKQITINDSFNNLRAFQVIEKFERKDLKEWNWIKDVLSDSDLKDFSSIKASIVKLRSLGKTEIKYSAFTDIDITSILEQLENFDFKNYLTIKEQYKQILNYLNLTEGNKRGLLKVNLDKIIEIGNEFSNTDIVVNSLKDLDNVTNQLNNSYKNNILNSNKSFSDLIANGAKYLLDIETYLSFSEQEKVGFFTRLKAGFKIVSYLEEFTINGKKCNTKTEIKLLKSLIENLLILNYNYTILQNSGYTLIIGENSNLSDKVNVLNLTLLKVQRNKDAISKIEFNSDFITFSDYTKINLLDINALSRKAILFKEELENFRNIESIFQQKEKILEEISSIIEKSSIRQDFNEFLPVDNIINEDVFEKLKNRFLEIGNKIKSEQEFTRLNNFVKTKLPNTFDFLNTIDENYITKENFEFFSASYFLKENQYVDFQRFTEELSQINNKIYTIKSEILFDLAKKNFKEKFSDNEIDAFINLLEQYRYNQSQSVRKIKNQTQYQIVTRNNGIEISKKLSCWVMKFNDVLNSIGNEPEIFDCIIVDEASQLDFNSLILSYYAENMIIVGDDKQTSPTSLTGADSNDFESIKNKYLQFLGINAIQIKSDNSLFTLSKMIAGASNLMLREHFRCVPEIIEFSKFHFYDNNLRPLKQINSNRLNPKEKVFVENAFSEEKVVNREIEEIRKFLKIILNKKEYSNKTIGVVSLGLTKHTEKLKDIKEELENEFGKERIDKHKIIIEDSPKFQGDERDVMIISLGVAIDYQKLQENQNAKPRAIISDQDEFKKINVALSRAKEQMILFHSVKAEHLQALDFRNKILNFFYEEPKPFPVLTISTDKIERYRHNVPKPFDSWFERDIAKHLIDIGFNNILPQYNVKEPEVFYNHKLGKNVYVNFKIDLVVINNGKMVAIECDGDPFHSLPEDVAYDIERQEFLERVGWKICRIVYSNYKRNPSEEIERIKSFIEINTKNDVQVILETETEFLVTEDIQGDIFHDDTVKYEDSENIVNTDNQYKLEKKYKSYIDLIEDDLATVRTSSTSELDGDFIEDDKSSEEKFISEDFEEEIRDNDKVLRYFNLFENNTYKVQDYEDSESLFSIAIKEKHVNGFLLQCYDNGHINKVNVKSILDKRLDYHYANGKNPNANLLNLKLIENESIIGLKIKKKDDYLFKAHKTKNISARDTLHLQGYKVIYQDYDEVQYCELPKNIQSGLERLVFESFSSVGKSIYNNYYDTEWELLKYNTELL</sequence>
<evidence type="ECO:0000313" key="9">
    <source>
        <dbReference type="EMBL" id="ANF51183.1"/>
    </source>
</evidence>
<evidence type="ECO:0000256" key="3">
    <source>
        <dbReference type="ARBA" id="ARBA00022801"/>
    </source>
</evidence>
<dbReference type="InterPro" id="IPR011335">
    <property type="entry name" value="Restrct_endonuc-II-like"/>
</dbReference>
<evidence type="ECO:0000256" key="2">
    <source>
        <dbReference type="ARBA" id="ARBA00022741"/>
    </source>
</evidence>
<feature type="domain" description="DNA2/NAM7 helicase helicase" evidence="6">
    <location>
        <begin position="365"/>
        <end position="434"/>
    </location>
</feature>
<proteinExistence type="inferred from homology"/>
<dbReference type="PANTHER" id="PTHR43788:SF8">
    <property type="entry name" value="DNA-BINDING PROTEIN SMUBP-2"/>
    <property type="match status" value="1"/>
</dbReference>
<dbReference type="InterPro" id="IPR050534">
    <property type="entry name" value="Coronavir_polyprotein_1ab"/>
</dbReference>
<protein>
    <submittedName>
        <fullName evidence="9">Uncharacterized protein</fullName>
    </submittedName>
</protein>
<dbReference type="STRING" id="1685010.A0O34_11935"/>
<dbReference type="GO" id="GO:0043139">
    <property type="term" value="F:5'-3' DNA helicase activity"/>
    <property type="evidence" value="ECO:0007669"/>
    <property type="project" value="TreeGrafter"/>
</dbReference>
<dbReference type="Pfam" id="PF18741">
    <property type="entry name" value="MTES_1575"/>
    <property type="match status" value="1"/>
</dbReference>
<feature type="domain" description="Restriction endonuclease type II-like" evidence="8">
    <location>
        <begin position="1383"/>
        <end position="1453"/>
    </location>
</feature>
<keyword evidence="4" id="KW-0347">Helicase</keyword>
<evidence type="ECO:0000256" key="5">
    <source>
        <dbReference type="ARBA" id="ARBA00022840"/>
    </source>
</evidence>
<organism evidence="9 10">
    <name type="scientific">Chryseobacterium glaciei</name>
    <dbReference type="NCBI Taxonomy" id="1685010"/>
    <lineage>
        <taxon>Bacteria</taxon>
        <taxon>Pseudomonadati</taxon>
        <taxon>Bacteroidota</taxon>
        <taxon>Flavobacteriia</taxon>
        <taxon>Flavobacteriales</taxon>
        <taxon>Weeksellaceae</taxon>
        <taxon>Chryseobacterium group</taxon>
        <taxon>Chryseobacterium</taxon>
    </lineage>
</organism>
<keyword evidence="3" id="KW-0378">Hydrolase</keyword>
<evidence type="ECO:0000259" key="6">
    <source>
        <dbReference type="Pfam" id="PF13086"/>
    </source>
</evidence>
<gene>
    <name evidence="9" type="ORF">A0O34_11935</name>
</gene>
<dbReference type="SUPFAM" id="SSF52540">
    <property type="entry name" value="P-loop containing nucleoside triphosphate hydrolases"/>
    <property type="match status" value="1"/>
</dbReference>
<dbReference type="KEGG" id="chh:A0O34_11935"/>
<dbReference type="PANTHER" id="PTHR43788">
    <property type="entry name" value="DNA2/NAM7 HELICASE FAMILY MEMBER"/>
    <property type="match status" value="1"/>
</dbReference>
<dbReference type="InterPro" id="IPR049468">
    <property type="entry name" value="Restrct_endonuc-II-like_dom"/>
</dbReference>
<comment type="similarity">
    <text evidence="1">Belongs to the DNA2/NAM7 helicase family.</text>
</comment>
<evidence type="ECO:0000256" key="1">
    <source>
        <dbReference type="ARBA" id="ARBA00007913"/>
    </source>
</evidence>
<dbReference type="Proteomes" id="UP000077824">
    <property type="component" value="Chromosome"/>
</dbReference>
<evidence type="ECO:0000256" key="4">
    <source>
        <dbReference type="ARBA" id="ARBA00022806"/>
    </source>
</evidence>
<reference evidence="9 10" key="1">
    <citation type="submission" date="2016-04" db="EMBL/GenBank/DDBJ databases">
        <title>Complete Genome Sequence of Chryseobacterium sp. IHBB 10212.</title>
        <authorList>
            <person name="Pal M."/>
            <person name="Swarnkar M.K."/>
            <person name="Kaushal K."/>
            <person name="Chhibber S."/>
            <person name="Singh A.K."/>
            <person name="Gulati A."/>
        </authorList>
    </citation>
    <scope>NUCLEOTIDE SEQUENCE [LARGE SCALE GENOMIC DNA]</scope>
    <source>
        <strain evidence="9 10">IHBB 10212</strain>
    </source>
</reference>
<keyword evidence="5" id="KW-0067">ATP-binding</keyword>